<gene>
    <name evidence="2" type="ORF">MUN68_004330</name>
</gene>
<organism evidence="2 3">
    <name type="scientific">Psychroserpens ponticola</name>
    <dbReference type="NCBI Taxonomy" id="2932268"/>
    <lineage>
        <taxon>Bacteria</taxon>
        <taxon>Pseudomonadati</taxon>
        <taxon>Bacteroidota</taxon>
        <taxon>Flavobacteriia</taxon>
        <taxon>Flavobacteriales</taxon>
        <taxon>Flavobacteriaceae</taxon>
        <taxon>Psychroserpens</taxon>
    </lineage>
</organism>
<keyword evidence="1" id="KW-0472">Membrane</keyword>
<evidence type="ECO:0000256" key="1">
    <source>
        <dbReference type="SAM" id="Phobius"/>
    </source>
</evidence>
<evidence type="ECO:0000313" key="2">
    <source>
        <dbReference type="EMBL" id="WCO02727.1"/>
    </source>
</evidence>
<evidence type="ECO:0000313" key="3">
    <source>
        <dbReference type="Proteomes" id="UP001202717"/>
    </source>
</evidence>
<dbReference type="EMBL" id="CP116221">
    <property type="protein sequence ID" value="WCO02727.1"/>
    <property type="molecule type" value="Genomic_DNA"/>
</dbReference>
<keyword evidence="1" id="KW-0812">Transmembrane</keyword>
<dbReference type="InterPro" id="IPR045749">
    <property type="entry name" value="DUF6090"/>
</dbReference>
<accession>A0ABY7S080</accession>
<dbReference type="Pfam" id="PF19578">
    <property type="entry name" value="DUF6090"/>
    <property type="match status" value="1"/>
</dbReference>
<dbReference type="RefSeq" id="WP_249995492.1">
    <property type="nucleotide sequence ID" value="NZ_CP116221.1"/>
</dbReference>
<keyword evidence="1" id="KW-1133">Transmembrane helix</keyword>
<feature type="transmembrane region" description="Helical" evidence="1">
    <location>
        <begin position="12"/>
        <end position="29"/>
    </location>
</feature>
<name>A0ABY7S080_9FLAO</name>
<protein>
    <submittedName>
        <fullName evidence="2">DUF6090 family protein</fullName>
    </submittedName>
</protein>
<sequence>MENKTGKYFKYAIGEILLVVIGILIALQINSWKQEKNYRIVEQSILTNLKEDFIKNQQEIEVLIFANQKYHRNLNQFIKLLKSSPKETTIQIPDTLTMAAIAAPTYIPTTSTIDVIISTGNIDLIKNETLKTTISRFKRELADLNEDEYDVRTMANDQLAPLLSQKSDLINEYENTYAYTIDRDNKVKINTSSLVNNSNLLATYIAQRFYYNKMIISQLNGIYDMQKEILELVNSELK</sequence>
<reference evidence="2 3" key="1">
    <citation type="submission" date="2023-01" db="EMBL/GenBank/DDBJ databases">
        <title>Psychroserpens ponticola sp. nov., isolated from seawater.</title>
        <authorList>
            <person name="Kristyanto S."/>
            <person name="Jung J."/>
            <person name="Kim J.M."/>
            <person name="Jeon C.O."/>
        </authorList>
    </citation>
    <scope>NUCLEOTIDE SEQUENCE [LARGE SCALE GENOMIC DNA]</scope>
    <source>
        <strain evidence="2 3">MSW6</strain>
    </source>
</reference>
<keyword evidence="3" id="KW-1185">Reference proteome</keyword>
<dbReference type="Proteomes" id="UP001202717">
    <property type="component" value="Chromosome"/>
</dbReference>
<proteinExistence type="predicted"/>